<dbReference type="Proteomes" id="UP000539146">
    <property type="component" value="Unassembled WGS sequence"/>
</dbReference>
<keyword evidence="1" id="KW-1133">Transmembrane helix</keyword>
<feature type="transmembrane region" description="Helical" evidence="1">
    <location>
        <begin position="23"/>
        <end position="46"/>
    </location>
</feature>
<dbReference type="AlphaFoldDB" id="A0A850DSK2"/>
<feature type="transmembrane region" description="Helical" evidence="1">
    <location>
        <begin position="58"/>
        <end position="76"/>
    </location>
</feature>
<gene>
    <name evidence="2" type="ORF">HP467_10660</name>
</gene>
<evidence type="ECO:0000256" key="1">
    <source>
        <dbReference type="SAM" id="Phobius"/>
    </source>
</evidence>
<keyword evidence="1" id="KW-0472">Membrane</keyword>
<proteinExistence type="predicted"/>
<organism evidence="2 3">
    <name type="scientific">Curtobacterium citreum</name>
    <dbReference type="NCBI Taxonomy" id="2036"/>
    <lineage>
        <taxon>Bacteria</taxon>
        <taxon>Bacillati</taxon>
        <taxon>Actinomycetota</taxon>
        <taxon>Actinomycetes</taxon>
        <taxon>Micrococcales</taxon>
        <taxon>Microbacteriaceae</taxon>
        <taxon>Curtobacterium</taxon>
    </lineage>
</organism>
<reference evidence="2 3" key="1">
    <citation type="submission" date="2020-05" db="EMBL/GenBank/DDBJ databases">
        <title>Genome Sequencing of Type Strains.</title>
        <authorList>
            <person name="Lemaire J.F."/>
            <person name="Inderbitzin P."/>
            <person name="Gregorio O.A."/>
            <person name="Collins S.B."/>
            <person name="Wespe N."/>
            <person name="Knight-Connoni V."/>
        </authorList>
    </citation>
    <scope>NUCLEOTIDE SEQUENCE [LARGE SCALE GENOMIC DNA]</scope>
    <source>
        <strain evidence="2 3">DSM 20512</strain>
    </source>
</reference>
<dbReference type="EMBL" id="JABMCG010000107">
    <property type="protein sequence ID" value="NUU28566.1"/>
    <property type="molecule type" value="Genomic_DNA"/>
</dbReference>
<accession>A0A850DSK2</accession>
<evidence type="ECO:0000313" key="3">
    <source>
        <dbReference type="Proteomes" id="UP000539146"/>
    </source>
</evidence>
<comment type="caution">
    <text evidence="2">The sequence shown here is derived from an EMBL/GenBank/DDBJ whole genome shotgun (WGS) entry which is preliminary data.</text>
</comment>
<sequence>MGRGTTAGRHGARSGTSPAARHLVTAASVAYLANCLWGTAVAVRVIRTKKLRVVHHGLFVVTATLTGVAATTPVWTRDRSALFLLPALVPLAVAPRTNPRSRAHWRVAVAAAPSYLGALLARGRPGG</sequence>
<protein>
    <submittedName>
        <fullName evidence="2">Uncharacterized protein</fullName>
    </submittedName>
</protein>
<dbReference type="RefSeq" id="WP_175326181.1">
    <property type="nucleotide sequence ID" value="NZ_BAAAWP010000001.1"/>
</dbReference>
<evidence type="ECO:0000313" key="2">
    <source>
        <dbReference type="EMBL" id="NUU28566.1"/>
    </source>
</evidence>
<name>A0A850DSK2_9MICO</name>
<keyword evidence="1" id="KW-0812">Transmembrane</keyword>